<comment type="caution">
    <text evidence="2">The sequence shown here is derived from an EMBL/GenBank/DDBJ whole genome shotgun (WGS) entry which is preliminary data.</text>
</comment>
<dbReference type="InterPro" id="IPR016087">
    <property type="entry name" value="Chalcone_isomerase"/>
</dbReference>
<dbReference type="Proteomes" id="UP001567350">
    <property type="component" value="Unassembled WGS sequence"/>
</dbReference>
<evidence type="ECO:0000259" key="1">
    <source>
        <dbReference type="Pfam" id="PF16036"/>
    </source>
</evidence>
<accession>A0ABV4I8R8</accession>
<evidence type="ECO:0000313" key="3">
    <source>
        <dbReference type="Proteomes" id="UP001567350"/>
    </source>
</evidence>
<dbReference type="SUPFAM" id="SSF54626">
    <property type="entry name" value="Chalcone isomerase"/>
    <property type="match status" value="1"/>
</dbReference>
<dbReference type="RefSeq" id="WP_370890257.1">
    <property type="nucleotide sequence ID" value="NZ_JBGJLR010000002.1"/>
</dbReference>
<evidence type="ECO:0000313" key="2">
    <source>
        <dbReference type="EMBL" id="MEZ2738249.1"/>
    </source>
</evidence>
<sequence length="208" mass="22850">MQTATTAPALRWFRLGIASAFTAVLAWGNLAWAQATEPAELAVHPKTVEIQGHALQRNGVGIRTKAIFKVYSAALYLEKPASTLEEIAALPGAKRVSVSMLRNINASELGKLFAHGMEDNMDKQQFSKLIPGVMRMSDVFSRHKELKTGDRFTLDWIPGKGMLLSVNGTPEPSEFTEPAFYQAMLGIWLGPKPADTKLKQALLGEERN</sequence>
<dbReference type="Pfam" id="PF16036">
    <property type="entry name" value="Chalcone_3"/>
    <property type="match status" value="1"/>
</dbReference>
<name>A0ABV4I8R8_9BURK</name>
<proteinExistence type="predicted"/>
<dbReference type="EMBL" id="JBGJLR010000002">
    <property type="protein sequence ID" value="MEZ2738249.1"/>
    <property type="molecule type" value="Genomic_DNA"/>
</dbReference>
<keyword evidence="3" id="KW-1185">Reference proteome</keyword>
<dbReference type="GO" id="GO:0016853">
    <property type="term" value="F:isomerase activity"/>
    <property type="evidence" value="ECO:0007669"/>
    <property type="project" value="UniProtKB-KW"/>
</dbReference>
<reference evidence="2 3" key="1">
    <citation type="submission" date="2024-08" db="EMBL/GenBank/DDBJ databases">
        <authorList>
            <person name="Feng Z."/>
            <person name="Ronholm J."/>
        </authorList>
    </citation>
    <scope>NUCLEOTIDE SEQUENCE [LARGE SCALE GENOMIC DNA]</scope>
    <source>
        <strain evidence="2 3">4-AB0-8</strain>
    </source>
</reference>
<dbReference type="InterPro" id="IPR016088">
    <property type="entry name" value="Chalcone_isomerase_3-sand"/>
</dbReference>
<feature type="domain" description="Chalcone isomerase" evidence="1">
    <location>
        <begin position="45"/>
        <end position="204"/>
    </location>
</feature>
<dbReference type="InterPro" id="IPR036298">
    <property type="entry name" value="Chalcone_isomerase_sf"/>
</dbReference>
<protein>
    <submittedName>
        <fullName evidence="2">Chalcone isomerase family protein</fullName>
    </submittedName>
</protein>
<keyword evidence="2" id="KW-0413">Isomerase</keyword>
<gene>
    <name evidence="2" type="ORF">ACBP88_02055</name>
</gene>
<organism evidence="2 3">
    <name type="scientific">Comamonas jiangduensis</name>
    <dbReference type="NCBI Taxonomy" id="1194168"/>
    <lineage>
        <taxon>Bacteria</taxon>
        <taxon>Pseudomonadati</taxon>
        <taxon>Pseudomonadota</taxon>
        <taxon>Betaproteobacteria</taxon>
        <taxon>Burkholderiales</taxon>
        <taxon>Comamonadaceae</taxon>
        <taxon>Comamonas</taxon>
    </lineage>
</organism>
<dbReference type="Gene3D" id="3.50.70.10">
    <property type="match status" value="1"/>
</dbReference>